<sequence>MSTTGRPIVVIADKLAPSTVEALGDDVEVRWVDGPDRPKLLEAVTDADAILVRSATTIDAEVLAAAPKVKIIARAGVGLDNVDVPAATERGVMVVNAPTSNIHTAAEHAISLMFAVARQIPAADATLREHQWKRSSFNGVEIFGKTIGVVGLGRIGQLVAARLAAFETEIIAYDPYVSPARAAQLGIELVSLDELLSRADLFTVHLPKTPETLGMIGTAELARTKPGVIVVNAARGGLIDEAALAEAIKSGHVRGAGLDVFATEPCTDSPLFELPEVVVTPHLGASTSEAQDRAGTDVAKSVRLALAGHFVPDAVNITGGAVDEVVAPWLELSRKLGVLVGAISGQVPTAITVDVRGELAASSVDILGLSALRGLFSAVLEDPITFVNAPGVAADRGVTSEVTTATESPNHRSLVDLKAVFGDGSTVNVAGTLSGPSEVEKIVNINGRNFDLRAEGRNLVVSYGDQPGSLGKIGTLLGNAGIDIAAAGLSQDADGKGATVLLRVDREIPSDVVSAIGESVSATLIEQVDLS</sequence>
<dbReference type="RefSeq" id="WP_055790267.1">
    <property type="nucleotide sequence ID" value="NZ_CP108021.1"/>
</dbReference>
<dbReference type="FunFam" id="3.40.50.720:FF:000021">
    <property type="entry name" value="D-3-phosphoglycerate dehydrogenase"/>
    <property type="match status" value="1"/>
</dbReference>
<dbReference type="Proteomes" id="UP001432128">
    <property type="component" value="Chromosome"/>
</dbReference>
<evidence type="ECO:0000256" key="4">
    <source>
        <dbReference type="ARBA" id="ARBA00021582"/>
    </source>
</evidence>
<evidence type="ECO:0000256" key="5">
    <source>
        <dbReference type="ARBA" id="ARBA00022605"/>
    </source>
</evidence>
<evidence type="ECO:0000313" key="14">
    <source>
        <dbReference type="EMBL" id="WUM21249.1"/>
    </source>
</evidence>
<organism evidence="14 15">
    <name type="scientific">Williamsia herbipolensis</name>
    <dbReference type="NCBI Taxonomy" id="1603258"/>
    <lineage>
        <taxon>Bacteria</taxon>
        <taxon>Bacillati</taxon>
        <taxon>Actinomycetota</taxon>
        <taxon>Actinomycetes</taxon>
        <taxon>Mycobacteriales</taxon>
        <taxon>Nocardiaceae</taxon>
        <taxon>Williamsia</taxon>
    </lineage>
</organism>
<dbReference type="GO" id="GO:0006564">
    <property type="term" value="P:L-serine biosynthetic process"/>
    <property type="evidence" value="ECO:0007669"/>
    <property type="project" value="UniProtKB-UniRule"/>
</dbReference>
<dbReference type="InterPro" id="IPR045626">
    <property type="entry name" value="PGDH_ASB_dom"/>
</dbReference>
<evidence type="ECO:0000256" key="7">
    <source>
        <dbReference type="ARBA" id="ARBA00023027"/>
    </source>
</evidence>
<dbReference type="Gene3D" id="3.30.70.260">
    <property type="match status" value="1"/>
</dbReference>
<dbReference type="InterPro" id="IPR006236">
    <property type="entry name" value="PGDH"/>
</dbReference>
<evidence type="ECO:0000259" key="11">
    <source>
        <dbReference type="Pfam" id="PF00389"/>
    </source>
</evidence>
<dbReference type="EC" id="1.1.1.95" evidence="10"/>
<evidence type="ECO:0000256" key="1">
    <source>
        <dbReference type="ARBA" id="ARBA00003800"/>
    </source>
</evidence>
<accession>A0AAU4K5E8</accession>
<evidence type="ECO:0000256" key="6">
    <source>
        <dbReference type="ARBA" id="ARBA00023002"/>
    </source>
</evidence>
<protein>
    <recommendedName>
        <fullName evidence="4 10">D-3-phosphoglycerate dehydrogenase</fullName>
        <ecNumber evidence="10">1.1.1.95</ecNumber>
    </recommendedName>
</protein>
<keyword evidence="10" id="KW-0718">Serine biosynthesis</keyword>
<dbReference type="Pfam" id="PF02826">
    <property type="entry name" value="2-Hacid_dh_C"/>
    <property type="match status" value="1"/>
</dbReference>
<reference evidence="14 15" key="1">
    <citation type="submission" date="2022-10" db="EMBL/GenBank/DDBJ databases">
        <title>The complete genomes of actinobacterial strains from the NBC collection.</title>
        <authorList>
            <person name="Joergensen T.S."/>
            <person name="Alvarez Arevalo M."/>
            <person name="Sterndorff E.B."/>
            <person name="Faurdal D."/>
            <person name="Vuksanovic O."/>
            <person name="Mourched A.-S."/>
            <person name="Charusanti P."/>
            <person name="Shaw S."/>
            <person name="Blin K."/>
            <person name="Weber T."/>
        </authorList>
    </citation>
    <scope>NUCLEOTIDE SEQUENCE [LARGE SCALE GENOMIC DNA]</scope>
    <source>
        <strain evidence="14 15">NBC_00319</strain>
    </source>
</reference>
<keyword evidence="5 10" id="KW-0028">Amino-acid biosynthesis</keyword>
<dbReference type="Pfam" id="PF00389">
    <property type="entry name" value="2-Hacid_dh"/>
    <property type="match status" value="1"/>
</dbReference>
<dbReference type="InterPro" id="IPR036291">
    <property type="entry name" value="NAD(P)-bd_dom_sf"/>
</dbReference>
<feature type="domain" description="D-isomer specific 2-hydroxyacid dehydrogenase NAD-binding" evidence="12">
    <location>
        <begin position="110"/>
        <end position="284"/>
    </location>
</feature>
<name>A0AAU4K5E8_9NOCA</name>
<evidence type="ECO:0000256" key="8">
    <source>
        <dbReference type="ARBA" id="ARBA00048126"/>
    </source>
</evidence>
<evidence type="ECO:0000313" key="15">
    <source>
        <dbReference type="Proteomes" id="UP001432128"/>
    </source>
</evidence>
<dbReference type="InterPro" id="IPR006140">
    <property type="entry name" value="D-isomer_DH_NAD-bd"/>
</dbReference>
<dbReference type="AlphaFoldDB" id="A0AAU4K5E8"/>
<dbReference type="PANTHER" id="PTHR42789">
    <property type="entry name" value="D-ISOMER SPECIFIC 2-HYDROXYACID DEHYDROGENASE FAMILY PROTEIN (AFU_ORTHOLOGUE AFUA_6G10090)"/>
    <property type="match status" value="1"/>
</dbReference>
<dbReference type="PANTHER" id="PTHR42789:SF1">
    <property type="entry name" value="D-ISOMER SPECIFIC 2-HYDROXYACID DEHYDROGENASE FAMILY PROTEIN (AFU_ORTHOLOGUE AFUA_6G10090)"/>
    <property type="match status" value="1"/>
</dbReference>
<evidence type="ECO:0000259" key="13">
    <source>
        <dbReference type="Pfam" id="PF19304"/>
    </source>
</evidence>
<evidence type="ECO:0000256" key="10">
    <source>
        <dbReference type="RuleBase" id="RU363003"/>
    </source>
</evidence>
<dbReference type="GO" id="GO:0004617">
    <property type="term" value="F:phosphoglycerate dehydrogenase activity"/>
    <property type="evidence" value="ECO:0007669"/>
    <property type="project" value="UniProtKB-UniRule"/>
</dbReference>
<keyword evidence="7 10" id="KW-0520">NAD</keyword>
<dbReference type="InterPro" id="IPR006139">
    <property type="entry name" value="D-isomer_2_OHA_DH_cat_dom"/>
</dbReference>
<dbReference type="PROSITE" id="PS00671">
    <property type="entry name" value="D_2_HYDROXYACID_DH_3"/>
    <property type="match status" value="1"/>
</dbReference>
<dbReference type="InterPro" id="IPR050857">
    <property type="entry name" value="D-2-hydroxyacid_DH"/>
</dbReference>
<feature type="domain" description="D-3-phosphoglycerate dehydrogenase ASB" evidence="13">
    <location>
        <begin position="326"/>
        <end position="445"/>
    </location>
</feature>
<dbReference type="PROSITE" id="PS00065">
    <property type="entry name" value="D_2_HYDROXYACID_DH_1"/>
    <property type="match status" value="1"/>
</dbReference>
<comment type="catalytic activity">
    <reaction evidence="8">
        <text>(R)-2-hydroxyglutarate + NAD(+) = 2-oxoglutarate + NADH + H(+)</text>
        <dbReference type="Rhea" id="RHEA:49612"/>
        <dbReference type="ChEBI" id="CHEBI:15378"/>
        <dbReference type="ChEBI" id="CHEBI:15801"/>
        <dbReference type="ChEBI" id="CHEBI:16810"/>
        <dbReference type="ChEBI" id="CHEBI:57540"/>
        <dbReference type="ChEBI" id="CHEBI:57945"/>
        <dbReference type="EC" id="1.1.1.399"/>
    </reaction>
</comment>
<dbReference type="Pfam" id="PF19304">
    <property type="entry name" value="PGDH_inter"/>
    <property type="match status" value="1"/>
</dbReference>
<dbReference type="Gene3D" id="3.40.50.720">
    <property type="entry name" value="NAD(P)-binding Rossmann-like Domain"/>
    <property type="match status" value="2"/>
</dbReference>
<dbReference type="EMBL" id="CP108021">
    <property type="protein sequence ID" value="WUM21249.1"/>
    <property type="molecule type" value="Genomic_DNA"/>
</dbReference>
<dbReference type="SUPFAM" id="SSF55021">
    <property type="entry name" value="ACT-like"/>
    <property type="match status" value="1"/>
</dbReference>
<dbReference type="InterPro" id="IPR029753">
    <property type="entry name" value="D-isomer_DH_CS"/>
</dbReference>
<keyword evidence="15" id="KW-1185">Reference proteome</keyword>
<comment type="catalytic activity">
    <reaction evidence="9 10">
        <text>(2R)-3-phosphoglycerate + NAD(+) = 3-phosphooxypyruvate + NADH + H(+)</text>
        <dbReference type="Rhea" id="RHEA:12641"/>
        <dbReference type="ChEBI" id="CHEBI:15378"/>
        <dbReference type="ChEBI" id="CHEBI:18110"/>
        <dbReference type="ChEBI" id="CHEBI:57540"/>
        <dbReference type="ChEBI" id="CHEBI:57945"/>
        <dbReference type="ChEBI" id="CHEBI:58272"/>
        <dbReference type="EC" id="1.1.1.95"/>
    </reaction>
</comment>
<evidence type="ECO:0000256" key="9">
    <source>
        <dbReference type="ARBA" id="ARBA00048731"/>
    </source>
</evidence>
<dbReference type="NCBIfam" id="TIGR01327">
    <property type="entry name" value="PGDH"/>
    <property type="match status" value="1"/>
</dbReference>
<keyword evidence="6 10" id="KW-0560">Oxidoreductase</keyword>
<dbReference type="InterPro" id="IPR029009">
    <property type="entry name" value="ASB_dom_sf"/>
</dbReference>
<comment type="function">
    <text evidence="1">Catalyzes the reversible oxidation of 3-phospho-D-glycerate to 3-phosphonooxypyruvate, the first step of the phosphorylated L-serine biosynthesis pathway. Also catalyzes the reversible oxidation of 2-hydroxyglutarate to 2-oxoglutarate.</text>
</comment>
<dbReference type="CDD" id="cd12173">
    <property type="entry name" value="PGDH_4"/>
    <property type="match status" value="1"/>
</dbReference>
<dbReference type="InterPro" id="IPR029752">
    <property type="entry name" value="D-isomer_DH_CS1"/>
</dbReference>
<evidence type="ECO:0000256" key="3">
    <source>
        <dbReference type="ARBA" id="ARBA00005854"/>
    </source>
</evidence>
<proteinExistence type="inferred from homology"/>
<evidence type="ECO:0000259" key="12">
    <source>
        <dbReference type="Pfam" id="PF02826"/>
    </source>
</evidence>
<dbReference type="SUPFAM" id="SSF52283">
    <property type="entry name" value="Formate/glycerate dehydrogenase catalytic domain-like"/>
    <property type="match status" value="1"/>
</dbReference>
<dbReference type="InterPro" id="IPR045865">
    <property type="entry name" value="ACT-like_dom_sf"/>
</dbReference>
<feature type="domain" description="D-isomer specific 2-hydroxyacid dehydrogenase catalytic" evidence="11">
    <location>
        <begin position="9"/>
        <end position="316"/>
    </location>
</feature>
<dbReference type="Gene3D" id="3.30.1330.90">
    <property type="entry name" value="D-3-phosphoglycerate dehydrogenase, domain 3"/>
    <property type="match status" value="1"/>
</dbReference>
<evidence type="ECO:0000256" key="2">
    <source>
        <dbReference type="ARBA" id="ARBA00005216"/>
    </source>
</evidence>
<comment type="similarity">
    <text evidence="3 10">Belongs to the D-isomer specific 2-hydroxyacid dehydrogenase family.</text>
</comment>
<dbReference type="KEGG" id="whr:OG579_05480"/>
<dbReference type="SUPFAM" id="SSF143548">
    <property type="entry name" value="Serine metabolism enzymes domain"/>
    <property type="match status" value="1"/>
</dbReference>
<gene>
    <name evidence="14" type="primary">serA</name>
    <name evidence="14" type="ORF">OG579_05480</name>
</gene>
<comment type="pathway">
    <text evidence="2 10">Amino-acid biosynthesis; L-serine biosynthesis; L-serine from 3-phospho-D-glycerate: step 1/3.</text>
</comment>
<dbReference type="SUPFAM" id="SSF51735">
    <property type="entry name" value="NAD(P)-binding Rossmann-fold domains"/>
    <property type="match status" value="1"/>
</dbReference>
<dbReference type="GO" id="GO:0051287">
    <property type="term" value="F:NAD binding"/>
    <property type="evidence" value="ECO:0007669"/>
    <property type="project" value="UniProtKB-UniRule"/>
</dbReference>